<evidence type="ECO:0000259" key="5">
    <source>
        <dbReference type="PROSITE" id="PS50865"/>
    </source>
</evidence>
<comment type="caution">
    <text evidence="6">The sequence shown here is derived from an EMBL/GenBank/DDBJ whole genome shotgun (WGS) entry which is preliminary data.</text>
</comment>
<evidence type="ECO:0000256" key="4">
    <source>
        <dbReference type="PROSITE-ProRule" id="PRU00134"/>
    </source>
</evidence>
<dbReference type="Gene3D" id="6.10.140.2220">
    <property type="match status" value="1"/>
</dbReference>
<dbReference type="STRING" id="71717.A0A4Y7T607"/>
<keyword evidence="7" id="KW-1185">Reference proteome</keyword>
<keyword evidence="2 4" id="KW-0863">Zinc-finger</keyword>
<evidence type="ECO:0000256" key="2">
    <source>
        <dbReference type="ARBA" id="ARBA00022771"/>
    </source>
</evidence>
<dbReference type="AlphaFoldDB" id="A0A4Y7T607"/>
<dbReference type="Pfam" id="PF01753">
    <property type="entry name" value="zf-MYND"/>
    <property type="match status" value="1"/>
</dbReference>
<evidence type="ECO:0000313" key="6">
    <source>
        <dbReference type="EMBL" id="TEB28989.1"/>
    </source>
</evidence>
<dbReference type="OrthoDB" id="3270372at2759"/>
<dbReference type="Proteomes" id="UP000298030">
    <property type="component" value="Unassembled WGS sequence"/>
</dbReference>
<dbReference type="GO" id="GO:0008270">
    <property type="term" value="F:zinc ion binding"/>
    <property type="evidence" value="ECO:0007669"/>
    <property type="project" value="UniProtKB-KW"/>
</dbReference>
<dbReference type="SUPFAM" id="SSF144232">
    <property type="entry name" value="HIT/MYND zinc finger-like"/>
    <property type="match status" value="1"/>
</dbReference>
<evidence type="ECO:0000256" key="3">
    <source>
        <dbReference type="ARBA" id="ARBA00022833"/>
    </source>
</evidence>
<organism evidence="6 7">
    <name type="scientific">Coprinellus micaceus</name>
    <name type="common">Glistening ink-cap mushroom</name>
    <name type="synonym">Coprinus micaceus</name>
    <dbReference type="NCBI Taxonomy" id="71717"/>
    <lineage>
        <taxon>Eukaryota</taxon>
        <taxon>Fungi</taxon>
        <taxon>Dikarya</taxon>
        <taxon>Basidiomycota</taxon>
        <taxon>Agaricomycotina</taxon>
        <taxon>Agaricomycetes</taxon>
        <taxon>Agaricomycetidae</taxon>
        <taxon>Agaricales</taxon>
        <taxon>Agaricineae</taxon>
        <taxon>Psathyrellaceae</taxon>
        <taxon>Coprinellus</taxon>
    </lineage>
</organism>
<sequence length="458" mass="51728">MSRVYAAPAAENADELRRSIADSPMSLDIALDYITKTLRYTMESPVCTNNLFVAMHRVQDELSLLSLPKKLKLAKSQPQLIRAIIGFLTRKRTSSDFSKLMEHCTRPCHQCKEEEDYPGPELQKRTDLYALTGTIWLSIQMLEMALTGMTKGGFRSVHSSQSGDSQPWPLSPEDLLPFGIKDSMNMLGAWAASEIGGYKIWTFAAALARFYDPFADAAIDAPDFAFRRPLTMLTNMMDLYEKHPAKYRSDLGSLESAIEATFTFWYPLLFRPQFKTALKAMRSMLCPVLQRISGLLPSLSFADPQQRRQIEDGIATFTSMAEGGQEPQLQINYIASAYGEMVTARKGGCGCAVCPLSHDVVPAPRCTGCDIVRFCSQECQKKAWRYPTFPHKDLCVKVRELRYQIGAESWSKMWATGFTDRQIESLVEKKRVNKLKFIIIGDLLRGSRFQKIDLLEAR</sequence>
<evidence type="ECO:0000256" key="1">
    <source>
        <dbReference type="ARBA" id="ARBA00022723"/>
    </source>
</evidence>
<gene>
    <name evidence="6" type="ORF">FA13DRAFT_1793480</name>
</gene>
<proteinExistence type="predicted"/>
<dbReference type="EMBL" id="QPFP01000029">
    <property type="protein sequence ID" value="TEB28989.1"/>
    <property type="molecule type" value="Genomic_DNA"/>
</dbReference>
<dbReference type="InterPro" id="IPR002893">
    <property type="entry name" value="Znf_MYND"/>
</dbReference>
<evidence type="ECO:0000313" key="7">
    <source>
        <dbReference type="Proteomes" id="UP000298030"/>
    </source>
</evidence>
<reference evidence="6 7" key="1">
    <citation type="journal article" date="2019" name="Nat. Ecol. Evol.">
        <title>Megaphylogeny resolves global patterns of mushroom evolution.</title>
        <authorList>
            <person name="Varga T."/>
            <person name="Krizsan K."/>
            <person name="Foldi C."/>
            <person name="Dima B."/>
            <person name="Sanchez-Garcia M."/>
            <person name="Sanchez-Ramirez S."/>
            <person name="Szollosi G.J."/>
            <person name="Szarkandi J.G."/>
            <person name="Papp V."/>
            <person name="Albert L."/>
            <person name="Andreopoulos W."/>
            <person name="Angelini C."/>
            <person name="Antonin V."/>
            <person name="Barry K.W."/>
            <person name="Bougher N.L."/>
            <person name="Buchanan P."/>
            <person name="Buyck B."/>
            <person name="Bense V."/>
            <person name="Catcheside P."/>
            <person name="Chovatia M."/>
            <person name="Cooper J."/>
            <person name="Damon W."/>
            <person name="Desjardin D."/>
            <person name="Finy P."/>
            <person name="Geml J."/>
            <person name="Haridas S."/>
            <person name="Hughes K."/>
            <person name="Justo A."/>
            <person name="Karasinski D."/>
            <person name="Kautmanova I."/>
            <person name="Kiss B."/>
            <person name="Kocsube S."/>
            <person name="Kotiranta H."/>
            <person name="LaButti K.M."/>
            <person name="Lechner B.E."/>
            <person name="Liimatainen K."/>
            <person name="Lipzen A."/>
            <person name="Lukacs Z."/>
            <person name="Mihaltcheva S."/>
            <person name="Morgado L.N."/>
            <person name="Niskanen T."/>
            <person name="Noordeloos M.E."/>
            <person name="Ohm R.A."/>
            <person name="Ortiz-Santana B."/>
            <person name="Ovrebo C."/>
            <person name="Racz N."/>
            <person name="Riley R."/>
            <person name="Savchenko A."/>
            <person name="Shiryaev A."/>
            <person name="Soop K."/>
            <person name="Spirin V."/>
            <person name="Szebenyi C."/>
            <person name="Tomsovsky M."/>
            <person name="Tulloss R.E."/>
            <person name="Uehling J."/>
            <person name="Grigoriev I.V."/>
            <person name="Vagvolgyi C."/>
            <person name="Papp T."/>
            <person name="Martin F.M."/>
            <person name="Miettinen O."/>
            <person name="Hibbett D.S."/>
            <person name="Nagy L.G."/>
        </authorList>
    </citation>
    <scope>NUCLEOTIDE SEQUENCE [LARGE SCALE GENOMIC DNA]</scope>
    <source>
        <strain evidence="6 7">FP101781</strain>
    </source>
</reference>
<feature type="domain" description="MYND-type" evidence="5">
    <location>
        <begin position="351"/>
        <end position="395"/>
    </location>
</feature>
<protein>
    <recommendedName>
        <fullName evidence="5">MYND-type domain-containing protein</fullName>
    </recommendedName>
</protein>
<keyword evidence="1" id="KW-0479">Metal-binding</keyword>
<accession>A0A4Y7T607</accession>
<dbReference type="PROSITE" id="PS50865">
    <property type="entry name" value="ZF_MYND_2"/>
    <property type="match status" value="1"/>
</dbReference>
<name>A0A4Y7T607_COPMI</name>
<keyword evidence="3" id="KW-0862">Zinc</keyword>